<name>A0A062XL61_9BACT</name>
<dbReference type="InterPro" id="IPR020630">
    <property type="entry name" value="THF_DH/CycHdrlase_cat_dom"/>
</dbReference>
<dbReference type="Gene3D" id="3.40.50.10860">
    <property type="entry name" value="Leucine Dehydrogenase, chain A, domain 1"/>
    <property type="match status" value="1"/>
</dbReference>
<keyword evidence="5 12" id="KW-0658">Purine biosynthesis</keyword>
<dbReference type="OrthoDB" id="9803580at2"/>
<comment type="caution">
    <text evidence="12">Lacks conserved residue(s) required for the propagation of feature annotation.</text>
</comment>
<dbReference type="PANTHER" id="PTHR48099">
    <property type="entry name" value="C-1-TETRAHYDROFOLATE SYNTHASE, CYTOPLASMIC-RELATED"/>
    <property type="match status" value="1"/>
</dbReference>
<dbReference type="InterPro" id="IPR046346">
    <property type="entry name" value="Aminoacid_DH-like_N_sf"/>
</dbReference>
<dbReference type="SUPFAM" id="SSF51735">
    <property type="entry name" value="NAD(P)-binding Rossmann-fold domains"/>
    <property type="match status" value="1"/>
</dbReference>
<evidence type="ECO:0000256" key="5">
    <source>
        <dbReference type="ARBA" id="ARBA00022755"/>
    </source>
</evidence>
<feature type="domain" description="Tetrahydrofolate dehydrogenase/cyclohydrolase catalytic" evidence="13">
    <location>
        <begin position="5"/>
        <end position="118"/>
    </location>
</feature>
<proteinExistence type="inferred from homology"/>
<evidence type="ECO:0000256" key="11">
    <source>
        <dbReference type="ARBA" id="ARBA00023268"/>
    </source>
</evidence>
<keyword evidence="11 12" id="KW-0511">Multifunctional enzyme</keyword>
<evidence type="ECO:0000256" key="3">
    <source>
        <dbReference type="ARBA" id="ARBA00022563"/>
    </source>
</evidence>
<evidence type="ECO:0000256" key="12">
    <source>
        <dbReference type="HAMAP-Rule" id="MF_01576"/>
    </source>
</evidence>
<dbReference type="AlphaFoldDB" id="A0A062XL61"/>
<dbReference type="EC" id="3.5.4.9" evidence="12"/>
<dbReference type="RefSeq" id="WP_038049819.1">
    <property type="nucleotide sequence ID" value="NZ_JMFG01000023.1"/>
</dbReference>
<feature type="binding site" evidence="12">
    <location>
        <position position="229"/>
    </location>
    <ligand>
        <name>NADP(+)</name>
        <dbReference type="ChEBI" id="CHEBI:58349"/>
    </ligand>
</feature>
<gene>
    <name evidence="12" type="primary">folD</name>
    <name evidence="15" type="ORF">EG19_05930</name>
</gene>
<evidence type="ECO:0000256" key="9">
    <source>
        <dbReference type="ARBA" id="ARBA00023102"/>
    </source>
</evidence>
<dbReference type="CDD" id="cd01080">
    <property type="entry name" value="NAD_bind_m-THF_DH_Cyclohyd"/>
    <property type="match status" value="1"/>
</dbReference>
<dbReference type="NCBIfam" id="NF010783">
    <property type="entry name" value="PRK14186.1"/>
    <property type="match status" value="1"/>
</dbReference>
<keyword evidence="4 12" id="KW-0028">Amino-acid biosynthesis</keyword>
<comment type="caution">
    <text evidence="15">The sequence shown here is derived from an EMBL/GenBank/DDBJ whole genome shotgun (WGS) entry which is preliminary data.</text>
</comment>
<comment type="similarity">
    <text evidence="12">Belongs to the tetrahydrofolate dehydrogenase/cyclohydrolase family.</text>
</comment>
<evidence type="ECO:0000256" key="6">
    <source>
        <dbReference type="ARBA" id="ARBA00022801"/>
    </source>
</evidence>
<keyword evidence="16" id="KW-1185">Reference proteome</keyword>
<dbReference type="PANTHER" id="PTHR48099:SF5">
    <property type="entry name" value="C-1-TETRAHYDROFOLATE SYNTHASE, CYTOPLASMIC"/>
    <property type="match status" value="1"/>
</dbReference>
<comment type="function">
    <text evidence="12">Catalyzes the oxidation of 5,10-methylenetetrahydrofolate to 5,10-methenyltetrahydrofolate and then the hydrolysis of 5,10-methenyltetrahydrofolate to 10-formyltetrahydrofolate.</text>
</comment>
<evidence type="ECO:0000256" key="2">
    <source>
        <dbReference type="ARBA" id="ARBA00011738"/>
    </source>
</evidence>
<dbReference type="InterPro" id="IPR036291">
    <property type="entry name" value="NAD(P)-bd_dom_sf"/>
</dbReference>
<dbReference type="GO" id="GO:0005829">
    <property type="term" value="C:cytosol"/>
    <property type="evidence" value="ECO:0007669"/>
    <property type="project" value="TreeGrafter"/>
</dbReference>
<dbReference type="UniPathway" id="UPA00193"/>
<feature type="domain" description="Tetrahydrofolate dehydrogenase/cyclohydrolase NAD(P)-binding" evidence="14">
    <location>
        <begin position="137"/>
        <end position="300"/>
    </location>
</feature>
<evidence type="ECO:0000313" key="15">
    <source>
        <dbReference type="EMBL" id="KDA53287.1"/>
    </source>
</evidence>
<keyword evidence="8 12" id="KW-0560">Oxidoreductase</keyword>
<evidence type="ECO:0000313" key="16">
    <source>
        <dbReference type="Proteomes" id="UP000027284"/>
    </source>
</evidence>
<dbReference type="Gene3D" id="3.40.50.720">
    <property type="entry name" value="NAD(P)-binding Rossmann-like Domain"/>
    <property type="match status" value="1"/>
</dbReference>
<keyword evidence="9 12" id="KW-0368">Histidine biosynthesis</keyword>
<evidence type="ECO:0000259" key="13">
    <source>
        <dbReference type="Pfam" id="PF00763"/>
    </source>
</evidence>
<keyword evidence="10 12" id="KW-0486">Methionine biosynthesis</keyword>
<dbReference type="Pfam" id="PF00763">
    <property type="entry name" value="THF_DHG_CYH"/>
    <property type="match status" value="1"/>
</dbReference>
<evidence type="ECO:0000256" key="8">
    <source>
        <dbReference type="ARBA" id="ARBA00023002"/>
    </source>
</evidence>
<dbReference type="Pfam" id="PF02882">
    <property type="entry name" value="THF_DHG_CYH_C"/>
    <property type="match status" value="1"/>
</dbReference>
<comment type="pathway">
    <text evidence="1 12">One-carbon metabolism; tetrahydrofolate interconversion.</text>
</comment>
<dbReference type="Proteomes" id="UP000027284">
    <property type="component" value="Unassembled WGS sequence"/>
</dbReference>
<dbReference type="EC" id="1.5.1.5" evidence="12"/>
<dbReference type="GO" id="GO:0006164">
    <property type="term" value="P:purine nucleotide biosynthetic process"/>
    <property type="evidence" value="ECO:0007669"/>
    <property type="project" value="UniProtKB-KW"/>
</dbReference>
<dbReference type="PRINTS" id="PR00085">
    <property type="entry name" value="THFDHDRGNASE"/>
</dbReference>
<evidence type="ECO:0000256" key="1">
    <source>
        <dbReference type="ARBA" id="ARBA00004777"/>
    </source>
</evidence>
<accession>A0A062XL61</accession>
<evidence type="ECO:0000256" key="4">
    <source>
        <dbReference type="ARBA" id="ARBA00022605"/>
    </source>
</evidence>
<dbReference type="EMBL" id="JMFG01000023">
    <property type="protein sequence ID" value="KDA53287.1"/>
    <property type="molecule type" value="Genomic_DNA"/>
</dbReference>
<keyword evidence="6 12" id="KW-0378">Hydrolase</keyword>
<dbReference type="GO" id="GO:0004477">
    <property type="term" value="F:methenyltetrahydrofolate cyclohydrolase activity"/>
    <property type="evidence" value="ECO:0007669"/>
    <property type="project" value="UniProtKB-UniRule"/>
</dbReference>
<comment type="catalytic activity">
    <reaction evidence="12">
        <text>(6R)-5,10-methylene-5,6,7,8-tetrahydrofolate + NADP(+) = (6R)-5,10-methenyltetrahydrofolate + NADPH</text>
        <dbReference type="Rhea" id="RHEA:22812"/>
        <dbReference type="ChEBI" id="CHEBI:15636"/>
        <dbReference type="ChEBI" id="CHEBI:57455"/>
        <dbReference type="ChEBI" id="CHEBI:57783"/>
        <dbReference type="ChEBI" id="CHEBI:58349"/>
        <dbReference type="EC" id="1.5.1.5"/>
    </reaction>
</comment>
<dbReference type="STRING" id="1312852.EG19_05930"/>
<dbReference type="InterPro" id="IPR020631">
    <property type="entry name" value="THF_DH/CycHdrlase_NAD-bd_dom"/>
</dbReference>
<evidence type="ECO:0000256" key="7">
    <source>
        <dbReference type="ARBA" id="ARBA00022857"/>
    </source>
</evidence>
<dbReference type="GO" id="GO:0004488">
    <property type="term" value="F:methylenetetrahydrofolate dehydrogenase (NADP+) activity"/>
    <property type="evidence" value="ECO:0007669"/>
    <property type="project" value="UniProtKB-UniRule"/>
</dbReference>
<evidence type="ECO:0000256" key="10">
    <source>
        <dbReference type="ARBA" id="ARBA00023167"/>
    </source>
</evidence>
<comment type="catalytic activity">
    <reaction evidence="12">
        <text>(6R)-5,10-methenyltetrahydrofolate + H2O = (6R)-10-formyltetrahydrofolate + H(+)</text>
        <dbReference type="Rhea" id="RHEA:23700"/>
        <dbReference type="ChEBI" id="CHEBI:15377"/>
        <dbReference type="ChEBI" id="CHEBI:15378"/>
        <dbReference type="ChEBI" id="CHEBI:57455"/>
        <dbReference type="ChEBI" id="CHEBI:195366"/>
        <dbReference type="EC" id="3.5.4.9"/>
    </reaction>
</comment>
<dbReference type="FunFam" id="3.40.50.720:FF:000094">
    <property type="entry name" value="Bifunctional protein FolD"/>
    <property type="match status" value="1"/>
</dbReference>
<comment type="subunit">
    <text evidence="2 12">Homodimer.</text>
</comment>
<feature type="binding site" evidence="12">
    <location>
        <begin position="163"/>
        <end position="165"/>
    </location>
    <ligand>
        <name>NADP(+)</name>
        <dbReference type="ChEBI" id="CHEBI:58349"/>
    </ligand>
</feature>
<evidence type="ECO:0000259" key="14">
    <source>
        <dbReference type="Pfam" id="PF02882"/>
    </source>
</evidence>
<dbReference type="FunFam" id="3.40.50.10860:FF:000005">
    <property type="entry name" value="C-1-tetrahydrofolate synthase, cytoplasmic, putative"/>
    <property type="match status" value="1"/>
</dbReference>
<dbReference type="GO" id="GO:0009086">
    <property type="term" value="P:methionine biosynthetic process"/>
    <property type="evidence" value="ECO:0007669"/>
    <property type="project" value="UniProtKB-KW"/>
</dbReference>
<keyword evidence="7 12" id="KW-0521">NADP</keyword>
<sequence>MQVMAGKPVAELIRQRLRREIEELQERGIVPSLHAILVGNDPASGVYVRAKAKACQELGLSAETHHLPADTAPEVLSELIAALNRNPQVDGILLQLPLPPHLPTARFLSEIAPEKDVDGFHPENVGLLWQGRPRFVPCTPAGIMELLRFYGVELSGKRAVVVGRSDIVGKPMAALLLAANATVTIAHSKTADLPAVCREAEVLVVAAGKPALVGAAHVRPGAVVVDVGVNRVEDRAMVARLFPGDQDRQGELSKKGYTLVGDVAYSEVVEKASAITPVPGGVGPLTIAQLLANTLRAARLRRG</sequence>
<dbReference type="GO" id="GO:0000105">
    <property type="term" value="P:L-histidine biosynthetic process"/>
    <property type="evidence" value="ECO:0007669"/>
    <property type="project" value="UniProtKB-KW"/>
</dbReference>
<dbReference type="SUPFAM" id="SSF53223">
    <property type="entry name" value="Aminoacid dehydrogenase-like, N-terminal domain"/>
    <property type="match status" value="1"/>
</dbReference>
<reference evidence="15 16" key="1">
    <citation type="submission" date="2014-04" db="EMBL/GenBank/DDBJ databases">
        <title>The Genome Sequence of Thermoanaerobaculum aquaticum MP-01, The First Cultivated Group 23 Acidobacterium.</title>
        <authorList>
            <person name="Stamps B.W."/>
            <person name="Losey N.A."/>
            <person name="Lawson P.A."/>
            <person name="Stevenson B.S."/>
        </authorList>
    </citation>
    <scope>NUCLEOTIDE SEQUENCE [LARGE SCALE GENOMIC DNA]</scope>
    <source>
        <strain evidence="15 16">MP-01</strain>
    </source>
</reference>
<keyword evidence="3 12" id="KW-0554">One-carbon metabolism</keyword>
<protein>
    <recommendedName>
        <fullName evidence="12">Bifunctional protein FolD</fullName>
    </recommendedName>
    <domain>
        <recommendedName>
            <fullName evidence="12">Methylenetetrahydrofolate dehydrogenase</fullName>
            <ecNumber evidence="12">1.5.1.5</ecNumber>
        </recommendedName>
    </domain>
    <domain>
        <recommendedName>
            <fullName evidence="12">Methenyltetrahydrofolate cyclohydrolase</fullName>
            <ecNumber evidence="12">3.5.4.9</ecNumber>
        </recommendedName>
    </domain>
</protein>
<dbReference type="InterPro" id="IPR000672">
    <property type="entry name" value="THF_DH/CycHdrlase"/>
</dbReference>
<organism evidence="15 16">
    <name type="scientific">Thermoanaerobaculum aquaticum</name>
    <dbReference type="NCBI Taxonomy" id="1312852"/>
    <lineage>
        <taxon>Bacteria</taxon>
        <taxon>Pseudomonadati</taxon>
        <taxon>Acidobacteriota</taxon>
        <taxon>Thermoanaerobaculia</taxon>
        <taxon>Thermoanaerobaculales</taxon>
        <taxon>Thermoanaerobaculaceae</taxon>
        <taxon>Thermoanaerobaculum</taxon>
    </lineage>
</organism>
<dbReference type="GO" id="GO:0035999">
    <property type="term" value="P:tetrahydrofolate interconversion"/>
    <property type="evidence" value="ECO:0007669"/>
    <property type="project" value="UniProtKB-UniRule"/>
</dbReference>
<dbReference type="HAMAP" id="MF_01576">
    <property type="entry name" value="THF_DHG_CYH"/>
    <property type="match status" value="1"/>
</dbReference>